<feature type="transmembrane region" description="Helical" evidence="1">
    <location>
        <begin position="195"/>
        <end position="215"/>
    </location>
</feature>
<feature type="transmembrane region" description="Helical" evidence="1">
    <location>
        <begin position="119"/>
        <end position="140"/>
    </location>
</feature>
<dbReference type="OrthoDB" id="3078421at2"/>
<dbReference type="Proteomes" id="UP000437709">
    <property type="component" value="Unassembled WGS sequence"/>
</dbReference>
<feature type="transmembrane region" description="Helical" evidence="1">
    <location>
        <begin position="54"/>
        <end position="73"/>
    </location>
</feature>
<dbReference type="EMBL" id="WHPC01000039">
    <property type="protein sequence ID" value="MPV37533.1"/>
    <property type="molecule type" value="Genomic_DNA"/>
</dbReference>
<feature type="transmembrane region" description="Helical" evidence="1">
    <location>
        <begin position="85"/>
        <end position="103"/>
    </location>
</feature>
<comment type="caution">
    <text evidence="2">The sequence shown here is derived from an EMBL/GenBank/DDBJ whole genome shotgun (WGS) entry which is preliminary data.</text>
</comment>
<proteinExistence type="predicted"/>
<dbReference type="AlphaFoldDB" id="A0A6N7EKF8"/>
<protein>
    <submittedName>
        <fullName evidence="2">Uncharacterized protein</fullName>
    </submittedName>
</protein>
<keyword evidence="1" id="KW-0812">Transmembrane</keyword>
<gene>
    <name evidence="2" type="ORF">GB881_10875</name>
</gene>
<keyword evidence="1" id="KW-0472">Membrane</keyword>
<feature type="transmembrane region" description="Helical" evidence="1">
    <location>
        <begin position="252"/>
        <end position="274"/>
    </location>
</feature>
<feature type="transmembrane region" description="Helical" evidence="1">
    <location>
        <begin position="161"/>
        <end position="180"/>
    </location>
</feature>
<name>A0A6N7EKF8_9MICO</name>
<keyword evidence="3" id="KW-1185">Reference proteome</keyword>
<keyword evidence="1" id="KW-1133">Transmembrane helix</keyword>
<sequence length="289" mass="30644">MDRSRRGSGDRLLPATRALLVLFAALTLLAVAVLLVRAEETATTFAWTIEPPATAGFMGAGYASGTVLVVLSLAGRSWTRTRVPLVTILAFTALTLVATVVHLDKFHLRAADPLPRLAAWFWLAVYVIVPVGLAVVLILQRRVSPVRRSALRAAVPMWLKALLLVEGAVLLVVGTAIYLAPTTAEVLWPWTLTPLTARSVGAWLVAYGVAAGMLVRADDLALLRTPAVAYTVFGTLQLVVLGRFAPDVSWDAPSALVVMGMATAVAATGIAAFVTADARVPFTRGALRS</sequence>
<accession>A0A6N7EKF8</accession>
<reference evidence="2 3" key="1">
    <citation type="submission" date="2019-10" db="EMBL/GenBank/DDBJ databases">
        <title>Georgenia wutianyii sp. nov. and Georgenia yuyongxinii sp. nov. isolated from plateau pika (Ochotona curzoniae) in the Qinghai-Tibet plateau of China.</title>
        <authorList>
            <person name="Tian Z."/>
        </authorList>
    </citation>
    <scope>NUCLEOTIDE SEQUENCE [LARGE SCALE GENOMIC DNA]</scope>
    <source>
        <strain evidence="2 3">JCM 19765</strain>
    </source>
</reference>
<evidence type="ECO:0000313" key="3">
    <source>
        <dbReference type="Proteomes" id="UP000437709"/>
    </source>
</evidence>
<evidence type="ECO:0000313" key="2">
    <source>
        <dbReference type="EMBL" id="MPV37533.1"/>
    </source>
</evidence>
<organism evidence="2 3">
    <name type="scientific">Georgenia subflava</name>
    <dbReference type="NCBI Taxonomy" id="1622177"/>
    <lineage>
        <taxon>Bacteria</taxon>
        <taxon>Bacillati</taxon>
        <taxon>Actinomycetota</taxon>
        <taxon>Actinomycetes</taxon>
        <taxon>Micrococcales</taxon>
        <taxon>Bogoriellaceae</taxon>
        <taxon>Georgenia</taxon>
    </lineage>
</organism>
<dbReference type="RefSeq" id="WP_152193896.1">
    <property type="nucleotide sequence ID" value="NZ_VUKD01000001.1"/>
</dbReference>
<evidence type="ECO:0000256" key="1">
    <source>
        <dbReference type="SAM" id="Phobius"/>
    </source>
</evidence>
<feature type="transmembrane region" description="Helical" evidence="1">
    <location>
        <begin position="227"/>
        <end position="246"/>
    </location>
</feature>